<dbReference type="EMBL" id="MQMF01000001">
    <property type="protein sequence ID" value="OOE14437.1"/>
    <property type="molecule type" value="Genomic_DNA"/>
</dbReference>
<comment type="similarity">
    <text evidence="1">Belongs to the LytR/CpsA/Psr (LCP) family.</text>
</comment>
<dbReference type="InterPro" id="IPR050922">
    <property type="entry name" value="LytR/CpsA/Psr_CW_biosynth"/>
</dbReference>
<reference evidence="3 4" key="1">
    <citation type="submission" date="2016-11" db="EMBL/GenBank/DDBJ databases">
        <authorList>
            <person name="Jaros S."/>
            <person name="Januszkiewicz K."/>
            <person name="Wedrychowicz H."/>
        </authorList>
    </citation>
    <scope>NUCLEOTIDE SEQUENCE [LARGE SCALE GENOMIC DNA]</scope>
    <source>
        <strain evidence="3 4">Con a/3</strain>
    </source>
</reference>
<dbReference type="AlphaFoldDB" id="A0A1V3GC93"/>
<dbReference type="InterPro" id="IPR004474">
    <property type="entry name" value="LytR_CpsA_psr"/>
</dbReference>
<dbReference type="GO" id="GO:0071555">
    <property type="term" value="P:cell wall organization"/>
    <property type="evidence" value="ECO:0007669"/>
    <property type="project" value="UniProtKB-KW"/>
</dbReference>
<dbReference type="PANTHER" id="PTHR33392">
    <property type="entry name" value="POLYISOPRENYL-TEICHOIC ACID--PEPTIDOGLYCAN TEICHOIC ACID TRANSFERASE TAGU"/>
    <property type="match status" value="1"/>
</dbReference>
<accession>A0A1V3GC93</accession>
<dbReference type="RefSeq" id="WP_077360063.1">
    <property type="nucleotide sequence ID" value="NZ_MQMF01000001.1"/>
</dbReference>
<feature type="domain" description="Cell envelope-related transcriptional attenuator" evidence="2">
    <location>
        <begin position="86"/>
        <end position="233"/>
    </location>
</feature>
<dbReference type="Pfam" id="PF03816">
    <property type="entry name" value="LytR_cpsA_psr"/>
    <property type="match status" value="1"/>
</dbReference>
<proteinExistence type="inferred from homology"/>
<evidence type="ECO:0000259" key="2">
    <source>
        <dbReference type="Pfam" id="PF03816"/>
    </source>
</evidence>
<evidence type="ECO:0000313" key="4">
    <source>
        <dbReference type="Proteomes" id="UP000188597"/>
    </source>
</evidence>
<organism evidence="3 4">
    <name type="scientific">Fictibacillus arsenicus</name>
    <dbReference type="NCBI Taxonomy" id="255247"/>
    <lineage>
        <taxon>Bacteria</taxon>
        <taxon>Bacillati</taxon>
        <taxon>Bacillota</taxon>
        <taxon>Bacilli</taxon>
        <taxon>Bacillales</taxon>
        <taxon>Fictibacillaceae</taxon>
        <taxon>Fictibacillus</taxon>
    </lineage>
</organism>
<gene>
    <name evidence="3" type="ORF">UN64_04385</name>
</gene>
<protein>
    <submittedName>
        <fullName evidence="3">Transcriptional regulator LytR</fullName>
    </submittedName>
</protein>
<dbReference type="OrthoDB" id="27330at2"/>
<dbReference type="NCBIfam" id="TIGR00350">
    <property type="entry name" value="lytR_cpsA_psr"/>
    <property type="match status" value="1"/>
</dbReference>
<sequence>MREQRIKKRKKWKKMLLVGLIVFSVLLATGLAYAYSLYSQLDQAATKMHEKIDWTGSGNQKEKIEQKEPLNILLMGVDERAGDKGRSDTLIVMKINPQDDSLTMLSIPRDTRVEIVGRGKMDKINHSYAFGGTKMTVETVENFLDLKLDYYIKVNMEALSEIVDALGGITVNNNLTWSDEGYYKKGYIYKKGEITLDGPKTLGYVRMRHLDNNGDFGRQARQRQVINAIVDKGASVSSINKIDNILEVLGDRVKTNMTFSEMKDIQKGYIGARKNKKTLELKGSGSKIDGVYYWVPTKESLKDIQNSL</sequence>
<comment type="caution">
    <text evidence="3">The sequence shown here is derived from an EMBL/GenBank/DDBJ whole genome shotgun (WGS) entry which is preliminary data.</text>
</comment>
<dbReference type="Proteomes" id="UP000188597">
    <property type="component" value="Unassembled WGS sequence"/>
</dbReference>
<evidence type="ECO:0000256" key="1">
    <source>
        <dbReference type="ARBA" id="ARBA00006068"/>
    </source>
</evidence>
<evidence type="ECO:0000313" key="3">
    <source>
        <dbReference type="EMBL" id="OOE14437.1"/>
    </source>
</evidence>
<dbReference type="PANTHER" id="PTHR33392:SF6">
    <property type="entry name" value="POLYISOPRENYL-TEICHOIC ACID--PEPTIDOGLYCAN TEICHOIC ACID TRANSFERASE TAGU"/>
    <property type="match status" value="1"/>
</dbReference>
<dbReference type="Gene3D" id="3.40.630.190">
    <property type="entry name" value="LCP protein"/>
    <property type="match status" value="1"/>
</dbReference>
<name>A0A1V3GC93_9BACL</name>